<keyword evidence="7 8" id="KW-0472">Membrane</keyword>
<feature type="domain" description="Major facilitator superfamily (MFS) profile" evidence="9">
    <location>
        <begin position="12"/>
        <end position="394"/>
    </location>
</feature>
<dbReference type="NCBIfam" id="NF008314">
    <property type="entry name" value="PRK11102.1"/>
    <property type="match status" value="1"/>
</dbReference>
<dbReference type="CDD" id="cd17320">
    <property type="entry name" value="MFS_MdfA_MDR_like"/>
    <property type="match status" value="1"/>
</dbReference>
<feature type="transmembrane region" description="Helical" evidence="8">
    <location>
        <begin position="79"/>
        <end position="101"/>
    </location>
</feature>
<feature type="transmembrane region" description="Helical" evidence="8">
    <location>
        <begin position="48"/>
        <end position="67"/>
    </location>
</feature>
<evidence type="ECO:0000256" key="3">
    <source>
        <dbReference type="ARBA" id="ARBA00022448"/>
    </source>
</evidence>
<keyword evidence="11" id="KW-1185">Reference proteome</keyword>
<name>A0ABM7YA71_9PROT</name>
<dbReference type="InterPro" id="IPR011701">
    <property type="entry name" value="MFS"/>
</dbReference>
<protein>
    <recommendedName>
        <fullName evidence="8">Bcr/CflA family efflux transporter</fullName>
    </recommendedName>
</protein>
<dbReference type="NCBIfam" id="TIGR00710">
    <property type="entry name" value="efflux_Bcr_CflA"/>
    <property type="match status" value="1"/>
</dbReference>
<feature type="transmembrane region" description="Helical" evidence="8">
    <location>
        <begin position="344"/>
        <end position="365"/>
    </location>
</feature>
<feature type="transmembrane region" description="Helical" evidence="8">
    <location>
        <begin position="252"/>
        <end position="270"/>
    </location>
</feature>
<keyword evidence="4" id="KW-1003">Cell membrane</keyword>
<dbReference type="Proteomes" id="UP000831327">
    <property type="component" value="Chromosome"/>
</dbReference>
<keyword evidence="5 8" id="KW-0812">Transmembrane</keyword>
<proteinExistence type="inferred from homology"/>
<keyword evidence="6 8" id="KW-1133">Transmembrane helix</keyword>
<keyword evidence="3 8" id="KW-0813">Transport</keyword>
<dbReference type="Pfam" id="PF07690">
    <property type="entry name" value="MFS_1"/>
    <property type="match status" value="1"/>
</dbReference>
<evidence type="ECO:0000256" key="1">
    <source>
        <dbReference type="ARBA" id="ARBA00004651"/>
    </source>
</evidence>
<comment type="subcellular location">
    <subcellularLocation>
        <location evidence="8">Cell inner membrane</location>
        <topology evidence="8">Multi-pass membrane protein</topology>
    </subcellularLocation>
    <subcellularLocation>
        <location evidence="1">Cell membrane</location>
        <topology evidence="1">Multi-pass membrane protein</topology>
    </subcellularLocation>
</comment>
<reference evidence="10 11" key="1">
    <citation type="journal article" date="2016" name="Microbes Environ.">
        <title>Phylogenetically diverse aerobic anoxygenic phototrophic bacteria isolated from epilithic biofilms in Tama river, Japan.</title>
        <authorList>
            <person name="Hirose S."/>
            <person name="Matsuura K."/>
            <person name="Haruta S."/>
        </authorList>
    </citation>
    <scope>NUCLEOTIDE SEQUENCE [LARGE SCALE GENOMIC DNA]</scope>
    <source>
        <strain evidence="10 11">S08</strain>
    </source>
</reference>
<dbReference type="RefSeq" id="WP_244457027.1">
    <property type="nucleotide sequence ID" value="NZ_AP025637.1"/>
</dbReference>
<gene>
    <name evidence="10" type="ORF">Rmf_48520</name>
</gene>
<evidence type="ECO:0000256" key="4">
    <source>
        <dbReference type="ARBA" id="ARBA00022475"/>
    </source>
</evidence>
<dbReference type="EMBL" id="AP025637">
    <property type="protein sequence ID" value="BDG74923.1"/>
    <property type="molecule type" value="Genomic_DNA"/>
</dbReference>
<feature type="transmembrane region" description="Helical" evidence="8">
    <location>
        <begin position="371"/>
        <end position="388"/>
    </location>
</feature>
<feature type="transmembrane region" description="Helical" evidence="8">
    <location>
        <begin position="216"/>
        <end position="240"/>
    </location>
</feature>
<dbReference type="SUPFAM" id="SSF103473">
    <property type="entry name" value="MFS general substrate transporter"/>
    <property type="match status" value="1"/>
</dbReference>
<organism evidence="10 11">
    <name type="scientific">Roseomonas fluvialis</name>
    <dbReference type="NCBI Taxonomy" id="1750527"/>
    <lineage>
        <taxon>Bacteria</taxon>
        <taxon>Pseudomonadati</taxon>
        <taxon>Pseudomonadota</taxon>
        <taxon>Alphaproteobacteria</taxon>
        <taxon>Acetobacterales</taxon>
        <taxon>Roseomonadaceae</taxon>
        <taxon>Roseomonas</taxon>
    </lineage>
</organism>
<evidence type="ECO:0000256" key="7">
    <source>
        <dbReference type="ARBA" id="ARBA00023136"/>
    </source>
</evidence>
<accession>A0ABM7YA71</accession>
<dbReference type="PROSITE" id="PS50850">
    <property type="entry name" value="MFS"/>
    <property type="match status" value="1"/>
</dbReference>
<evidence type="ECO:0000313" key="11">
    <source>
        <dbReference type="Proteomes" id="UP000831327"/>
    </source>
</evidence>
<dbReference type="Gene3D" id="1.20.1720.10">
    <property type="entry name" value="Multidrug resistance protein D"/>
    <property type="match status" value="1"/>
</dbReference>
<dbReference type="PANTHER" id="PTHR23502">
    <property type="entry name" value="MAJOR FACILITATOR SUPERFAMILY"/>
    <property type="match status" value="1"/>
</dbReference>
<evidence type="ECO:0000259" key="9">
    <source>
        <dbReference type="PROSITE" id="PS50850"/>
    </source>
</evidence>
<feature type="transmembrane region" description="Helical" evidence="8">
    <location>
        <begin position="282"/>
        <end position="302"/>
    </location>
</feature>
<evidence type="ECO:0000256" key="6">
    <source>
        <dbReference type="ARBA" id="ARBA00022989"/>
    </source>
</evidence>
<comment type="caution">
    <text evidence="8">Lacks conserved residue(s) required for the propagation of feature annotation.</text>
</comment>
<feature type="transmembrane region" description="Helical" evidence="8">
    <location>
        <begin position="107"/>
        <end position="124"/>
    </location>
</feature>
<evidence type="ECO:0000256" key="2">
    <source>
        <dbReference type="ARBA" id="ARBA00006236"/>
    </source>
</evidence>
<dbReference type="PANTHER" id="PTHR23502:SF132">
    <property type="entry name" value="POLYAMINE TRANSPORTER 2-RELATED"/>
    <property type="match status" value="1"/>
</dbReference>
<evidence type="ECO:0000256" key="8">
    <source>
        <dbReference type="RuleBase" id="RU365088"/>
    </source>
</evidence>
<dbReference type="InterPro" id="IPR020846">
    <property type="entry name" value="MFS_dom"/>
</dbReference>
<feature type="transmembrane region" description="Helical" evidence="8">
    <location>
        <begin position="308"/>
        <end position="332"/>
    </location>
</feature>
<dbReference type="InterPro" id="IPR004812">
    <property type="entry name" value="Efflux_drug-R_Bcr/CmlA"/>
</dbReference>
<evidence type="ECO:0000313" key="10">
    <source>
        <dbReference type="EMBL" id="BDG74923.1"/>
    </source>
</evidence>
<feature type="transmembrane region" description="Helical" evidence="8">
    <location>
        <begin position="136"/>
        <end position="161"/>
    </location>
</feature>
<sequence>MNPSAAPSHRTLALILGALAGMGPFSVDMYLPAFPALGASLGATPGAVQATLAVYFLGMAVGQVFYGPVADRFGRRGPLFVGLGLFTAASLLCALAPDIAWLTGARLAQALGGCAGMVIARAVVRDVTDERGAVRLMASLMLVMGVAPVIAPVVGGALLPVFGWRGIFVLLAAYGAAMVVLILLFLPETLPVERRRRDGVFATLRIWGGLLRDARFMGFALAGGFIIGGMFAYIMGSPFVFMELHGVPPGQYGFYFGANAIGIMVVGQVASRLAQKIEPVRLLPVVLTISAASGLALLVVAATGLFGFAGIVATLFCYVAMIGAVMPLTVALGMGPHGKMAGNASALMGTLQFGIGAAVGAVLGVLQDGTALPMASVIAACGVAGWTARRVLVR</sequence>
<evidence type="ECO:0000256" key="5">
    <source>
        <dbReference type="ARBA" id="ARBA00022692"/>
    </source>
</evidence>
<dbReference type="InterPro" id="IPR036259">
    <property type="entry name" value="MFS_trans_sf"/>
</dbReference>
<keyword evidence="8" id="KW-0997">Cell inner membrane</keyword>
<comment type="similarity">
    <text evidence="2 8">Belongs to the major facilitator superfamily. Bcr/CmlA family.</text>
</comment>
<feature type="transmembrane region" description="Helical" evidence="8">
    <location>
        <begin position="167"/>
        <end position="186"/>
    </location>
</feature>